<accession>A0ABP8S783</accession>
<reference evidence="2" key="1">
    <citation type="journal article" date="2019" name="Int. J. Syst. Evol. Microbiol.">
        <title>The Global Catalogue of Microorganisms (GCM) 10K type strain sequencing project: providing services to taxonomists for standard genome sequencing and annotation.</title>
        <authorList>
            <consortium name="The Broad Institute Genomics Platform"/>
            <consortium name="The Broad Institute Genome Sequencing Center for Infectious Disease"/>
            <person name="Wu L."/>
            <person name="Ma J."/>
        </authorList>
    </citation>
    <scope>NUCLEOTIDE SEQUENCE [LARGE SCALE GENOMIC DNA]</scope>
    <source>
        <strain evidence="2">JCM 3175</strain>
    </source>
</reference>
<evidence type="ECO:0000313" key="1">
    <source>
        <dbReference type="EMBL" id="GAA4563717.1"/>
    </source>
</evidence>
<name>A0ABP8S783_9ACTN</name>
<keyword evidence="2" id="KW-1185">Reference proteome</keyword>
<comment type="caution">
    <text evidence="1">The sequence shown here is derived from an EMBL/GenBank/DDBJ whole genome shotgun (WGS) entry which is preliminary data.</text>
</comment>
<organism evidence="1 2">
    <name type="scientific">Micromonospora coerulea</name>
    <dbReference type="NCBI Taxonomy" id="47856"/>
    <lineage>
        <taxon>Bacteria</taxon>
        <taxon>Bacillati</taxon>
        <taxon>Actinomycetota</taxon>
        <taxon>Actinomycetes</taxon>
        <taxon>Micromonosporales</taxon>
        <taxon>Micromonosporaceae</taxon>
        <taxon>Micromonospora</taxon>
    </lineage>
</organism>
<sequence length="78" mass="8547">MADRKTGQDTWLSDGSILWVDEQEASPLTFAAIFPAPQTQSRKQTAARGEPVAISNMLLAVVCVGSDDQIYWAHRLQG</sequence>
<protein>
    <submittedName>
        <fullName evidence="1">Uncharacterized protein</fullName>
    </submittedName>
</protein>
<proteinExistence type="predicted"/>
<dbReference type="EMBL" id="BAABGU010000003">
    <property type="protein sequence ID" value="GAA4563717.1"/>
    <property type="molecule type" value="Genomic_DNA"/>
</dbReference>
<evidence type="ECO:0000313" key="2">
    <source>
        <dbReference type="Proteomes" id="UP001500307"/>
    </source>
</evidence>
<dbReference type="RefSeq" id="WP_346116307.1">
    <property type="nucleotide sequence ID" value="NZ_BAABGU010000003.1"/>
</dbReference>
<dbReference type="Proteomes" id="UP001500307">
    <property type="component" value="Unassembled WGS sequence"/>
</dbReference>
<gene>
    <name evidence="1" type="ORF">GCM10023176_08230</name>
</gene>